<evidence type="ECO:0000313" key="2">
    <source>
        <dbReference type="EMBL" id="MDS0298749.1"/>
    </source>
</evidence>
<dbReference type="PANTHER" id="PTHR21310:SF15">
    <property type="entry name" value="AMINOGLYCOSIDE PHOSPHOTRANSFERASE DOMAIN-CONTAINING PROTEIN"/>
    <property type="match status" value="1"/>
</dbReference>
<name>A0ABU2GEY8_9EURY</name>
<accession>A0ABU2GEY8</accession>
<keyword evidence="3" id="KW-1185">Reference proteome</keyword>
<dbReference type="Gene3D" id="3.90.1200.10">
    <property type="match status" value="1"/>
</dbReference>
<dbReference type="PANTHER" id="PTHR21310">
    <property type="entry name" value="AMINOGLYCOSIDE PHOSPHOTRANSFERASE-RELATED-RELATED"/>
    <property type="match status" value="1"/>
</dbReference>
<gene>
    <name evidence="2" type="ORF">NDI76_08335</name>
</gene>
<comment type="caution">
    <text evidence="2">The sequence shown here is derived from an EMBL/GenBank/DDBJ whole genome shotgun (WGS) entry which is preliminary data.</text>
</comment>
<dbReference type="InterPro" id="IPR011009">
    <property type="entry name" value="Kinase-like_dom_sf"/>
</dbReference>
<reference evidence="2 3" key="1">
    <citation type="submission" date="2022-06" db="EMBL/GenBank/DDBJ databases">
        <title>Halogeometricum sp. a new haloarchaeum isolate from saline soil.</title>
        <authorList>
            <person name="Strakova D."/>
            <person name="Galisteo C."/>
            <person name="Sanchez-Porro C."/>
            <person name="Ventosa A."/>
        </authorList>
    </citation>
    <scope>NUCLEOTIDE SEQUENCE [LARGE SCALE GENOMIC DNA]</scope>
    <source>
        <strain evidence="2 3">S1BR25-6</strain>
    </source>
</reference>
<dbReference type="InterPro" id="IPR002575">
    <property type="entry name" value="Aminoglycoside_PTrfase"/>
</dbReference>
<dbReference type="Pfam" id="PF01636">
    <property type="entry name" value="APH"/>
    <property type="match status" value="1"/>
</dbReference>
<dbReference type="EMBL" id="JAMQOP010000001">
    <property type="protein sequence ID" value="MDS0298749.1"/>
    <property type="molecule type" value="Genomic_DNA"/>
</dbReference>
<organism evidence="2 3">
    <name type="scientific">Halogeometricum salsisoli</name>
    <dbReference type="NCBI Taxonomy" id="2950536"/>
    <lineage>
        <taxon>Archaea</taxon>
        <taxon>Methanobacteriati</taxon>
        <taxon>Methanobacteriota</taxon>
        <taxon>Stenosarchaea group</taxon>
        <taxon>Halobacteria</taxon>
        <taxon>Halobacteriales</taxon>
        <taxon>Haloferacaceae</taxon>
        <taxon>Halogeometricum</taxon>
    </lineage>
</organism>
<protein>
    <submittedName>
        <fullName evidence="2">Phosphotransferase</fullName>
    </submittedName>
</protein>
<feature type="domain" description="Aminoglycoside phosphotransferase" evidence="1">
    <location>
        <begin position="21"/>
        <end position="269"/>
    </location>
</feature>
<evidence type="ECO:0000313" key="3">
    <source>
        <dbReference type="Proteomes" id="UP001257060"/>
    </source>
</evidence>
<evidence type="ECO:0000259" key="1">
    <source>
        <dbReference type="Pfam" id="PF01636"/>
    </source>
</evidence>
<proteinExistence type="predicted"/>
<sequence length="327" mass="35105">MDDVTAVLDREFPARRVAETTPARRGNTKETTLVRFADGGGVVVQFSADAEAFRTELALARAVRERTAVPTPRVLADGSLGGRPYAVVELVDGADLHERFSRVSSATRRRLSRGFGRSLAALHESFVFEDYGAVRVEDGRTGGEGDEDAGAALRADGTESWPSWFDAHARAGVDALPTAFDGVRDELLAALDDADVSGSPTPRLYPWDLRPGNAVFDGGDVAAVLDWGGPLSAAAGLAAAKVEHLVADWYVADGAPLRVAFREGYRSVRPYPEVPSVYRLAAVVRSAVDSHGVVTRPRYPELEGKKAVAFHRERMCEWLSAASPSDG</sequence>
<dbReference type="RefSeq" id="WP_310923545.1">
    <property type="nucleotide sequence ID" value="NZ_JAMQOP010000001.1"/>
</dbReference>
<dbReference type="SUPFAM" id="SSF56112">
    <property type="entry name" value="Protein kinase-like (PK-like)"/>
    <property type="match status" value="1"/>
</dbReference>
<dbReference type="Proteomes" id="UP001257060">
    <property type="component" value="Unassembled WGS sequence"/>
</dbReference>
<dbReference type="InterPro" id="IPR051678">
    <property type="entry name" value="AGP_Transferase"/>
</dbReference>